<dbReference type="AlphaFoldDB" id="A0A0A9DFC1"/>
<sequence>MVQSITQHLTGKLMVHYSEFRNPWRWTNLVLVVELPFPFQGAVSSFINIIFFFDEFGCNLACCEVSRENILPLPRVLDSPLSRSSRPAWFFFSFFLKLCSLNFE</sequence>
<accession>A0A0A9DFC1</accession>
<protein>
    <submittedName>
        <fullName evidence="1">Uncharacterized protein</fullName>
    </submittedName>
</protein>
<evidence type="ECO:0000313" key="1">
    <source>
        <dbReference type="EMBL" id="JAD85378.1"/>
    </source>
</evidence>
<organism evidence="1">
    <name type="scientific">Arundo donax</name>
    <name type="common">Giant reed</name>
    <name type="synonym">Donax arundinaceus</name>
    <dbReference type="NCBI Taxonomy" id="35708"/>
    <lineage>
        <taxon>Eukaryota</taxon>
        <taxon>Viridiplantae</taxon>
        <taxon>Streptophyta</taxon>
        <taxon>Embryophyta</taxon>
        <taxon>Tracheophyta</taxon>
        <taxon>Spermatophyta</taxon>
        <taxon>Magnoliopsida</taxon>
        <taxon>Liliopsida</taxon>
        <taxon>Poales</taxon>
        <taxon>Poaceae</taxon>
        <taxon>PACMAD clade</taxon>
        <taxon>Arundinoideae</taxon>
        <taxon>Arundineae</taxon>
        <taxon>Arundo</taxon>
    </lineage>
</organism>
<dbReference type="EMBL" id="GBRH01212517">
    <property type="protein sequence ID" value="JAD85378.1"/>
    <property type="molecule type" value="Transcribed_RNA"/>
</dbReference>
<reference evidence="1" key="1">
    <citation type="submission" date="2014-09" db="EMBL/GenBank/DDBJ databases">
        <authorList>
            <person name="Magalhaes I.L.F."/>
            <person name="Oliveira U."/>
            <person name="Santos F.R."/>
            <person name="Vidigal T.H.D.A."/>
            <person name="Brescovit A.D."/>
            <person name="Santos A.J."/>
        </authorList>
    </citation>
    <scope>NUCLEOTIDE SEQUENCE</scope>
    <source>
        <tissue evidence="1">Shoot tissue taken approximately 20 cm above the soil surface</tissue>
    </source>
</reference>
<name>A0A0A9DFC1_ARUDO</name>
<reference evidence="1" key="2">
    <citation type="journal article" date="2015" name="Data Brief">
        <title>Shoot transcriptome of the giant reed, Arundo donax.</title>
        <authorList>
            <person name="Barrero R.A."/>
            <person name="Guerrero F.D."/>
            <person name="Moolhuijzen P."/>
            <person name="Goolsby J.A."/>
            <person name="Tidwell J."/>
            <person name="Bellgard S.E."/>
            <person name="Bellgard M.I."/>
        </authorList>
    </citation>
    <scope>NUCLEOTIDE SEQUENCE</scope>
    <source>
        <tissue evidence="1">Shoot tissue taken approximately 20 cm above the soil surface</tissue>
    </source>
</reference>
<proteinExistence type="predicted"/>